<evidence type="ECO:0000256" key="1">
    <source>
        <dbReference type="SAM" id="MobiDB-lite"/>
    </source>
</evidence>
<dbReference type="PROSITE" id="PS50006">
    <property type="entry name" value="FHA_DOMAIN"/>
    <property type="match status" value="1"/>
</dbReference>
<feature type="region of interest" description="Disordered" evidence="1">
    <location>
        <begin position="1"/>
        <end position="30"/>
    </location>
</feature>
<gene>
    <name evidence="3" type="ORF">AVDCRST_MAG88-1330</name>
</gene>
<proteinExistence type="predicted"/>
<dbReference type="Gene3D" id="2.60.200.20">
    <property type="match status" value="1"/>
</dbReference>
<evidence type="ECO:0000313" key="3">
    <source>
        <dbReference type="EMBL" id="CAA9558867.1"/>
    </source>
</evidence>
<protein>
    <recommendedName>
        <fullName evidence="2">FHA domain-containing protein</fullName>
    </recommendedName>
</protein>
<dbReference type="EMBL" id="CADCWM010000438">
    <property type="protein sequence ID" value="CAA9558867.1"/>
    <property type="molecule type" value="Genomic_DNA"/>
</dbReference>
<dbReference type="CDD" id="cd00060">
    <property type="entry name" value="FHA"/>
    <property type="match status" value="1"/>
</dbReference>
<sequence>MRLRGESGPVSGQTSARGGEPVTIGRQAGNTIVPNAGQLSRQHSRLDLQGDQVVVTDLGSANGTPVLRAATR</sequence>
<name>A0A6J4UUV3_9BACT</name>
<feature type="domain" description="FHA" evidence="2">
    <location>
        <begin position="22"/>
        <end position="66"/>
    </location>
</feature>
<dbReference type="InterPro" id="IPR008984">
    <property type="entry name" value="SMAD_FHA_dom_sf"/>
</dbReference>
<dbReference type="InterPro" id="IPR000253">
    <property type="entry name" value="FHA_dom"/>
</dbReference>
<dbReference type="AlphaFoldDB" id="A0A6J4UUV3"/>
<dbReference type="SUPFAM" id="SSF49879">
    <property type="entry name" value="SMAD/FHA domain"/>
    <property type="match status" value="1"/>
</dbReference>
<accession>A0A6J4UUV3</accession>
<reference evidence="3" key="1">
    <citation type="submission" date="2020-02" db="EMBL/GenBank/DDBJ databases">
        <authorList>
            <person name="Meier V. D."/>
        </authorList>
    </citation>
    <scope>NUCLEOTIDE SEQUENCE</scope>
    <source>
        <strain evidence="3">AVDCRST_MAG88</strain>
    </source>
</reference>
<evidence type="ECO:0000259" key="2">
    <source>
        <dbReference type="PROSITE" id="PS50006"/>
    </source>
</evidence>
<dbReference type="Pfam" id="PF00498">
    <property type="entry name" value="FHA"/>
    <property type="match status" value="1"/>
</dbReference>
<organism evidence="3">
    <name type="scientific">uncultured Thermomicrobiales bacterium</name>
    <dbReference type="NCBI Taxonomy" id="1645740"/>
    <lineage>
        <taxon>Bacteria</taxon>
        <taxon>Pseudomonadati</taxon>
        <taxon>Thermomicrobiota</taxon>
        <taxon>Thermomicrobia</taxon>
        <taxon>Thermomicrobiales</taxon>
        <taxon>environmental samples</taxon>
    </lineage>
</organism>